<proteinExistence type="predicted"/>
<dbReference type="Pfam" id="PF03808">
    <property type="entry name" value="Glyco_tran_WecG"/>
    <property type="match status" value="1"/>
</dbReference>
<evidence type="ECO:0000313" key="3">
    <source>
        <dbReference type="EMBL" id="KHD97522.1"/>
    </source>
</evidence>
<evidence type="ECO:0000256" key="1">
    <source>
        <dbReference type="ARBA" id="ARBA00022676"/>
    </source>
</evidence>
<name>A0A0A6YCJ0_KOCRO</name>
<comment type="caution">
    <text evidence="3">The sequence shown here is derived from an EMBL/GenBank/DDBJ whole genome shotgun (WGS) entry which is preliminary data.</text>
</comment>
<dbReference type="InterPro" id="IPR004629">
    <property type="entry name" value="WecG_TagA_CpsF"/>
</dbReference>
<dbReference type="AlphaFoldDB" id="A0A0A6YCJ0"/>
<evidence type="ECO:0000256" key="2">
    <source>
        <dbReference type="ARBA" id="ARBA00022679"/>
    </source>
</evidence>
<dbReference type="PANTHER" id="PTHR34136">
    <property type="match status" value="1"/>
</dbReference>
<gene>
    <name evidence="3" type="ORF">GY22_09315</name>
</gene>
<keyword evidence="2" id="KW-0808">Transferase</keyword>
<dbReference type="SUPFAM" id="SSF51735">
    <property type="entry name" value="NAD(P)-binding Rossmann-fold domains"/>
    <property type="match status" value="1"/>
</dbReference>
<keyword evidence="4" id="KW-1185">Reference proteome</keyword>
<dbReference type="CDD" id="cd06533">
    <property type="entry name" value="Glyco_transf_WecG_TagA"/>
    <property type="match status" value="1"/>
</dbReference>
<keyword evidence="1" id="KW-0328">Glycosyltransferase</keyword>
<sequence>MDMLEDLIRSDCPHLVVTANVDQILSLRKHPGLAAAYDVAAMRLIDGMPIAFLARLLGARDVHRHTGADLLPHCTALSADRGWRIVITGGTDEVGSRAVSRLRQDHPGAAVYHVPFPIINSLDDPAANPVTSALHDLTPDIVFLCLGSPKQEKWFLRQQPDLPQAVYVGTGAAIDFAAGTKVRAPRWIQHLGFEWLWRLGQEPRRMAHRYLIRGPLFLGVAFRSWKQRNRTHP</sequence>
<protein>
    <recommendedName>
        <fullName evidence="5">Glycosyltransferase</fullName>
    </recommendedName>
</protein>
<organism evidence="3 4">
    <name type="scientific">Kocuria rosea subsp. polaris</name>
    <dbReference type="NCBI Taxonomy" id="136273"/>
    <lineage>
        <taxon>Bacteria</taxon>
        <taxon>Bacillati</taxon>
        <taxon>Actinomycetota</taxon>
        <taxon>Actinomycetes</taxon>
        <taxon>Micrococcales</taxon>
        <taxon>Micrococcaceae</taxon>
        <taxon>Kocuria</taxon>
    </lineage>
</organism>
<evidence type="ECO:0008006" key="5">
    <source>
        <dbReference type="Google" id="ProtNLM"/>
    </source>
</evidence>
<dbReference type="InterPro" id="IPR036291">
    <property type="entry name" value="NAD(P)-bd_dom_sf"/>
</dbReference>
<dbReference type="GO" id="GO:0016758">
    <property type="term" value="F:hexosyltransferase activity"/>
    <property type="evidence" value="ECO:0007669"/>
    <property type="project" value="TreeGrafter"/>
</dbReference>
<dbReference type="NCBIfam" id="TIGR00696">
    <property type="entry name" value="wecG_tagA_cpsF"/>
    <property type="match status" value="1"/>
</dbReference>
<accession>A0A0A6YCJ0</accession>
<dbReference type="EMBL" id="JSUH01000007">
    <property type="protein sequence ID" value="KHD97522.1"/>
    <property type="molecule type" value="Genomic_DNA"/>
</dbReference>
<reference evidence="3 4" key="1">
    <citation type="journal article" date="2003" name="Int. J. Syst. Evol. Microbiol.">
        <title>Kocuria polaris sp. nov., an orange-pigmented psychrophilic bacterium isolated from an Antarctic cyanobacterial mat sample.</title>
        <authorList>
            <person name="Reddy G.S."/>
            <person name="Prakash J.S."/>
            <person name="Prabahar V."/>
            <person name="Matsumoto G.I."/>
            <person name="Stackebrandt E."/>
            <person name="Shivaji S."/>
        </authorList>
    </citation>
    <scope>NUCLEOTIDE SEQUENCE [LARGE SCALE GENOMIC DNA]</scope>
    <source>
        <strain evidence="3 4">CMS 76or</strain>
    </source>
</reference>
<dbReference type="Proteomes" id="UP000030466">
    <property type="component" value="Unassembled WGS sequence"/>
</dbReference>
<dbReference type="PANTHER" id="PTHR34136:SF1">
    <property type="entry name" value="UDP-N-ACETYL-D-MANNOSAMINURONIC ACID TRANSFERASE"/>
    <property type="match status" value="1"/>
</dbReference>
<evidence type="ECO:0000313" key="4">
    <source>
        <dbReference type="Proteomes" id="UP000030466"/>
    </source>
</evidence>